<evidence type="ECO:0000256" key="5">
    <source>
        <dbReference type="ARBA" id="ARBA00023136"/>
    </source>
</evidence>
<feature type="transmembrane region" description="Helical" evidence="6">
    <location>
        <begin position="143"/>
        <end position="162"/>
    </location>
</feature>
<evidence type="ECO:0000256" key="2">
    <source>
        <dbReference type="ARBA" id="ARBA00022475"/>
    </source>
</evidence>
<evidence type="ECO:0000259" key="7">
    <source>
        <dbReference type="Pfam" id="PF06271"/>
    </source>
</evidence>
<dbReference type="PANTHER" id="PTHR36115">
    <property type="entry name" value="PROLINE-RICH ANTIGEN HOMOLOG-RELATED"/>
    <property type="match status" value="1"/>
</dbReference>
<keyword evidence="5 6" id="KW-0472">Membrane</keyword>
<dbReference type="AlphaFoldDB" id="A0A2H0XC04"/>
<evidence type="ECO:0000313" key="9">
    <source>
        <dbReference type="Proteomes" id="UP000231252"/>
    </source>
</evidence>
<dbReference type="PANTHER" id="PTHR36115:SF4">
    <property type="entry name" value="MEMBRANE PROTEIN"/>
    <property type="match status" value="1"/>
</dbReference>
<comment type="subcellular location">
    <subcellularLocation>
        <location evidence="1">Cell membrane</location>
        <topology evidence="1">Multi-pass membrane protein</topology>
    </subcellularLocation>
</comment>
<keyword evidence="4 6" id="KW-1133">Transmembrane helix</keyword>
<evidence type="ECO:0000256" key="1">
    <source>
        <dbReference type="ARBA" id="ARBA00004651"/>
    </source>
</evidence>
<feature type="domain" description="RDD" evidence="7">
    <location>
        <begin position="47"/>
        <end position="175"/>
    </location>
</feature>
<sequence>MEQLILSSKKCNVILLEVILMDETLNQNVNVTPQPTPVVTAPSTVVYAGFFRRFLASLIDSILLSIVGFFFGIVLYIVLTLVGFREIPQVIGNIIGGLLYGVYSVYFITQKGQTLGKKAMDLRVQNESTGQNLDVVSAILREVVGKFLSLAVLGLGYFWMLWDDKKQTWHDKIAKSVVVKVK</sequence>
<dbReference type="EMBL" id="PEYU01000040">
    <property type="protein sequence ID" value="PIS22436.1"/>
    <property type="molecule type" value="Genomic_DNA"/>
</dbReference>
<keyword evidence="2" id="KW-1003">Cell membrane</keyword>
<dbReference type="InterPro" id="IPR051791">
    <property type="entry name" value="Pra-immunoreactive"/>
</dbReference>
<accession>A0A2H0XC04</accession>
<protein>
    <submittedName>
        <fullName evidence="8">RDD family protein</fullName>
    </submittedName>
</protein>
<evidence type="ECO:0000313" key="8">
    <source>
        <dbReference type="EMBL" id="PIS22436.1"/>
    </source>
</evidence>
<proteinExistence type="predicted"/>
<evidence type="ECO:0000256" key="3">
    <source>
        <dbReference type="ARBA" id="ARBA00022692"/>
    </source>
</evidence>
<organism evidence="8 9">
    <name type="scientific">candidate division WWE3 bacterium CG08_land_8_20_14_0_20_41_10</name>
    <dbReference type="NCBI Taxonomy" id="1975085"/>
    <lineage>
        <taxon>Bacteria</taxon>
        <taxon>Katanobacteria</taxon>
    </lineage>
</organism>
<feature type="transmembrane region" description="Helical" evidence="6">
    <location>
        <begin position="62"/>
        <end position="84"/>
    </location>
</feature>
<evidence type="ECO:0000256" key="4">
    <source>
        <dbReference type="ARBA" id="ARBA00022989"/>
    </source>
</evidence>
<evidence type="ECO:0000256" key="6">
    <source>
        <dbReference type="SAM" id="Phobius"/>
    </source>
</evidence>
<comment type="caution">
    <text evidence="8">The sequence shown here is derived from an EMBL/GenBank/DDBJ whole genome shotgun (WGS) entry which is preliminary data.</text>
</comment>
<feature type="transmembrane region" description="Helical" evidence="6">
    <location>
        <begin position="90"/>
        <end position="108"/>
    </location>
</feature>
<keyword evidence="3 6" id="KW-0812">Transmembrane</keyword>
<name>A0A2H0XC04_UNCKA</name>
<reference evidence="9" key="1">
    <citation type="submission" date="2017-09" db="EMBL/GenBank/DDBJ databases">
        <title>Depth-based differentiation of microbial function through sediment-hosted aquifers and enrichment of novel symbionts in the deep terrestrial subsurface.</title>
        <authorList>
            <person name="Probst A.J."/>
            <person name="Ladd B."/>
            <person name="Jarett J.K."/>
            <person name="Geller-Mcgrath D.E."/>
            <person name="Sieber C.M.K."/>
            <person name="Emerson J.B."/>
            <person name="Anantharaman K."/>
            <person name="Thomas B.C."/>
            <person name="Malmstrom R."/>
            <person name="Stieglmeier M."/>
            <person name="Klingl A."/>
            <person name="Woyke T."/>
            <person name="Ryan C.M."/>
            <person name="Banfield J.F."/>
        </authorList>
    </citation>
    <scope>NUCLEOTIDE SEQUENCE [LARGE SCALE GENOMIC DNA]</scope>
</reference>
<dbReference type="GO" id="GO:0005886">
    <property type="term" value="C:plasma membrane"/>
    <property type="evidence" value="ECO:0007669"/>
    <property type="project" value="UniProtKB-SubCell"/>
</dbReference>
<dbReference type="Pfam" id="PF06271">
    <property type="entry name" value="RDD"/>
    <property type="match status" value="1"/>
</dbReference>
<gene>
    <name evidence="8" type="ORF">COT50_01985</name>
</gene>
<dbReference type="Proteomes" id="UP000231252">
    <property type="component" value="Unassembled WGS sequence"/>
</dbReference>
<dbReference type="InterPro" id="IPR010432">
    <property type="entry name" value="RDD"/>
</dbReference>